<dbReference type="SMART" id="SM00380">
    <property type="entry name" value="AP2"/>
    <property type="match status" value="1"/>
</dbReference>
<evidence type="ECO:0000256" key="1">
    <source>
        <dbReference type="ARBA" id="ARBA00004123"/>
    </source>
</evidence>
<keyword evidence="9" id="KW-1185">Reference proteome</keyword>
<dbReference type="InterPro" id="IPR036955">
    <property type="entry name" value="AP2/ERF_dom_sf"/>
</dbReference>
<dbReference type="PANTHER" id="PTHR31194">
    <property type="entry name" value="SHN SHINE , DNA BINDING / TRANSCRIPTION FACTOR"/>
    <property type="match status" value="1"/>
</dbReference>
<dbReference type="InterPro" id="IPR050913">
    <property type="entry name" value="AP2/ERF_ERF"/>
</dbReference>
<organism evidence="8 9">
    <name type="scientific">Senna tora</name>
    <dbReference type="NCBI Taxonomy" id="362788"/>
    <lineage>
        <taxon>Eukaryota</taxon>
        <taxon>Viridiplantae</taxon>
        <taxon>Streptophyta</taxon>
        <taxon>Embryophyta</taxon>
        <taxon>Tracheophyta</taxon>
        <taxon>Spermatophyta</taxon>
        <taxon>Magnoliopsida</taxon>
        <taxon>eudicotyledons</taxon>
        <taxon>Gunneridae</taxon>
        <taxon>Pentapetalae</taxon>
        <taxon>rosids</taxon>
        <taxon>fabids</taxon>
        <taxon>Fabales</taxon>
        <taxon>Fabaceae</taxon>
        <taxon>Caesalpinioideae</taxon>
        <taxon>Cassia clade</taxon>
        <taxon>Senna</taxon>
    </lineage>
</organism>
<dbReference type="SUPFAM" id="SSF54171">
    <property type="entry name" value="DNA-binding domain"/>
    <property type="match status" value="1"/>
</dbReference>
<keyword evidence="5" id="KW-0539">Nucleus</keyword>
<evidence type="ECO:0000313" key="8">
    <source>
        <dbReference type="EMBL" id="KAF7826144.1"/>
    </source>
</evidence>
<dbReference type="OrthoDB" id="610645at2759"/>
<evidence type="ECO:0000256" key="6">
    <source>
        <dbReference type="SAM" id="MobiDB-lite"/>
    </source>
</evidence>
<dbReference type="PROSITE" id="PS51032">
    <property type="entry name" value="AP2_ERF"/>
    <property type="match status" value="1"/>
</dbReference>
<feature type="compositionally biased region" description="Basic and acidic residues" evidence="6">
    <location>
        <begin position="194"/>
        <end position="203"/>
    </location>
</feature>
<feature type="compositionally biased region" description="Basic residues" evidence="6">
    <location>
        <begin position="82"/>
        <end position="91"/>
    </location>
</feature>
<dbReference type="GO" id="GO:0005634">
    <property type="term" value="C:nucleus"/>
    <property type="evidence" value="ECO:0007669"/>
    <property type="project" value="UniProtKB-SubCell"/>
</dbReference>
<gene>
    <name evidence="8" type="ORF">G2W53_017308</name>
</gene>
<feature type="region of interest" description="Disordered" evidence="6">
    <location>
        <begin position="166"/>
        <end position="229"/>
    </location>
</feature>
<feature type="region of interest" description="Disordered" evidence="6">
    <location>
        <begin position="35"/>
        <end position="54"/>
    </location>
</feature>
<keyword evidence="3" id="KW-0238">DNA-binding</keyword>
<evidence type="ECO:0000313" key="9">
    <source>
        <dbReference type="Proteomes" id="UP000634136"/>
    </source>
</evidence>
<dbReference type="FunFam" id="3.30.730.10:FF:000001">
    <property type="entry name" value="Ethylene-responsive transcription factor 2"/>
    <property type="match status" value="1"/>
</dbReference>
<keyword evidence="2" id="KW-0805">Transcription regulation</keyword>
<sequence length="312" mass="35606">MKESKIVTNKLVKTGFPDGAPRVIRITVTDHYATDTSSDEDAGADHQHRHKSARRLVNEVRMEKCSDFMANREAQGGTNFSSKHHNSRPKQCRNNSGKVRPGKTDPTGKKYRGVRRREWGRWAAEIRDPVRRERVWLGTFDTAEEAALVYDKAAIRLRGCDALTNILKPPPKNPEPVEESEEGSTNNLGVSENDSVKEPHNSRESSPTSVLRFQSVEEEPKAEAREEEEQEQVYLEADGNFSFIDSPSFNPFSDLEQPLPMFFDETIVPHLVSNEDLGDFPFGLDPDFKSCIWDMDSYFEEQDNIEKWIFLV</sequence>
<protein>
    <submittedName>
        <fullName evidence="8">Ethylene-responsive transcription factor CRF5-like</fullName>
    </submittedName>
</protein>
<dbReference type="PANTHER" id="PTHR31194:SF218">
    <property type="entry name" value="AP2_ERF DOMAIN-CONTAINING PROTEIN"/>
    <property type="match status" value="1"/>
</dbReference>
<evidence type="ECO:0000256" key="2">
    <source>
        <dbReference type="ARBA" id="ARBA00023015"/>
    </source>
</evidence>
<dbReference type="InterPro" id="IPR016177">
    <property type="entry name" value="DNA-bd_dom_sf"/>
</dbReference>
<dbReference type="Proteomes" id="UP000634136">
    <property type="component" value="Unassembled WGS sequence"/>
</dbReference>
<dbReference type="PRINTS" id="PR00367">
    <property type="entry name" value="ETHRSPELEMNT"/>
</dbReference>
<proteinExistence type="predicted"/>
<dbReference type="AlphaFoldDB" id="A0A834WQS5"/>
<dbReference type="Gene3D" id="3.30.730.10">
    <property type="entry name" value="AP2/ERF domain"/>
    <property type="match status" value="1"/>
</dbReference>
<dbReference type="GO" id="GO:0003677">
    <property type="term" value="F:DNA binding"/>
    <property type="evidence" value="ECO:0007669"/>
    <property type="project" value="UniProtKB-KW"/>
</dbReference>
<comment type="caution">
    <text evidence="8">The sequence shown here is derived from an EMBL/GenBank/DDBJ whole genome shotgun (WGS) entry which is preliminary data.</text>
</comment>
<dbReference type="InterPro" id="IPR001471">
    <property type="entry name" value="AP2/ERF_dom"/>
</dbReference>
<dbReference type="CDD" id="cd00018">
    <property type="entry name" value="AP2"/>
    <property type="match status" value="1"/>
</dbReference>
<comment type="subcellular location">
    <subcellularLocation>
        <location evidence="1">Nucleus</location>
    </subcellularLocation>
</comment>
<dbReference type="Pfam" id="PF00847">
    <property type="entry name" value="AP2"/>
    <property type="match status" value="1"/>
</dbReference>
<dbReference type="EMBL" id="JAAIUW010000006">
    <property type="protein sequence ID" value="KAF7826144.1"/>
    <property type="molecule type" value="Genomic_DNA"/>
</dbReference>
<feature type="domain" description="AP2/ERF" evidence="7">
    <location>
        <begin position="110"/>
        <end position="167"/>
    </location>
</feature>
<accession>A0A834WQS5</accession>
<evidence type="ECO:0000259" key="7">
    <source>
        <dbReference type="PROSITE" id="PS51032"/>
    </source>
</evidence>
<reference evidence="8" key="1">
    <citation type="submission" date="2020-09" db="EMBL/GenBank/DDBJ databases">
        <title>Genome-Enabled Discovery of Anthraquinone Biosynthesis in Senna tora.</title>
        <authorList>
            <person name="Kang S.-H."/>
            <person name="Pandey R.P."/>
            <person name="Lee C.-M."/>
            <person name="Sim J.-S."/>
            <person name="Jeong J.-T."/>
            <person name="Choi B.-S."/>
            <person name="Jung M."/>
            <person name="Ginzburg D."/>
            <person name="Zhao K."/>
            <person name="Won S.Y."/>
            <person name="Oh T.-J."/>
            <person name="Yu Y."/>
            <person name="Kim N.-H."/>
            <person name="Lee O.R."/>
            <person name="Lee T.-H."/>
            <person name="Bashyal P."/>
            <person name="Kim T.-S."/>
            <person name="Lee W.-H."/>
            <person name="Kawkins C."/>
            <person name="Kim C.-K."/>
            <person name="Kim J.S."/>
            <person name="Ahn B.O."/>
            <person name="Rhee S.Y."/>
            <person name="Sohng J.K."/>
        </authorList>
    </citation>
    <scope>NUCLEOTIDE SEQUENCE</scope>
    <source>
        <tissue evidence="8">Leaf</tissue>
    </source>
</reference>
<evidence type="ECO:0000256" key="4">
    <source>
        <dbReference type="ARBA" id="ARBA00023163"/>
    </source>
</evidence>
<dbReference type="GO" id="GO:0003700">
    <property type="term" value="F:DNA-binding transcription factor activity"/>
    <property type="evidence" value="ECO:0007669"/>
    <property type="project" value="InterPro"/>
</dbReference>
<keyword evidence="4" id="KW-0804">Transcription</keyword>
<feature type="region of interest" description="Disordered" evidence="6">
    <location>
        <begin position="74"/>
        <end position="110"/>
    </location>
</feature>
<feature type="compositionally biased region" description="Polar residues" evidence="6">
    <location>
        <begin position="183"/>
        <end position="193"/>
    </location>
</feature>
<evidence type="ECO:0000256" key="5">
    <source>
        <dbReference type="ARBA" id="ARBA00023242"/>
    </source>
</evidence>
<evidence type="ECO:0000256" key="3">
    <source>
        <dbReference type="ARBA" id="ARBA00023125"/>
    </source>
</evidence>
<name>A0A834WQS5_9FABA</name>